<dbReference type="FunFam" id="3.30.160.60:FF:000072">
    <property type="entry name" value="zinc finger protein 143 isoform X1"/>
    <property type="match status" value="1"/>
</dbReference>
<evidence type="ECO:0000256" key="7">
    <source>
        <dbReference type="PROSITE-ProRule" id="PRU00042"/>
    </source>
</evidence>
<evidence type="ECO:0000313" key="10">
    <source>
        <dbReference type="Ensembl" id="ENSAPOP00000033510.1"/>
    </source>
</evidence>
<dbReference type="InterPro" id="IPR044822">
    <property type="entry name" value="Myb_DNA-bind_4"/>
</dbReference>
<accession>A0A3Q1I1E1</accession>
<dbReference type="InParanoid" id="A0A3Q1I1E1"/>
<dbReference type="SUPFAM" id="SSF57667">
    <property type="entry name" value="beta-beta-alpha zinc fingers"/>
    <property type="match status" value="7"/>
</dbReference>
<feature type="domain" description="C2H2-type" evidence="9">
    <location>
        <begin position="847"/>
        <end position="874"/>
    </location>
</feature>
<dbReference type="PROSITE" id="PS00028">
    <property type="entry name" value="ZINC_FINGER_C2H2_1"/>
    <property type="match status" value="9"/>
</dbReference>
<evidence type="ECO:0000259" key="9">
    <source>
        <dbReference type="PROSITE" id="PS50157"/>
    </source>
</evidence>
<dbReference type="Pfam" id="PF13837">
    <property type="entry name" value="Myb_DNA-bind_4"/>
    <property type="match status" value="1"/>
</dbReference>
<dbReference type="GO" id="GO:0008270">
    <property type="term" value="F:zinc ion binding"/>
    <property type="evidence" value="ECO:0007669"/>
    <property type="project" value="UniProtKB-KW"/>
</dbReference>
<evidence type="ECO:0000256" key="2">
    <source>
        <dbReference type="ARBA" id="ARBA00022737"/>
    </source>
</evidence>
<dbReference type="GO" id="GO:0005634">
    <property type="term" value="C:nucleus"/>
    <property type="evidence" value="ECO:0007669"/>
    <property type="project" value="TreeGrafter"/>
</dbReference>
<keyword evidence="2" id="KW-0677">Repeat</keyword>
<dbReference type="Pfam" id="PF14973">
    <property type="entry name" value="TINF2_N"/>
    <property type="match status" value="1"/>
</dbReference>
<dbReference type="InterPro" id="IPR029400">
    <property type="entry name" value="TINF2_N"/>
</dbReference>
<keyword evidence="5" id="KW-0805">Transcription regulation</keyword>
<name>A0A3Q1I1E1_9TELE</name>
<feature type="domain" description="C2H2-type" evidence="9">
    <location>
        <begin position="875"/>
        <end position="899"/>
    </location>
</feature>
<dbReference type="FunFam" id="3.30.160.60:FF:001732">
    <property type="entry name" value="Zgc:162936"/>
    <property type="match status" value="1"/>
</dbReference>
<dbReference type="FunFam" id="3.30.160.60:FF:000032">
    <property type="entry name" value="Krueppel-like factor 4"/>
    <property type="match status" value="1"/>
</dbReference>
<dbReference type="PROSITE" id="PS50157">
    <property type="entry name" value="ZINC_FINGER_C2H2_2"/>
    <property type="match status" value="10"/>
</dbReference>
<evidence type="ECO:0000256" key="8">
    <source>
        <dbReference type="SAM" id="MobiDB-lite"/>
    </source>
</evidence>
<dbReference type="GO" id="GO:0005694">
    <property type="term" value="C:chromosome"/>
    <property type="evidence" value="ECO:0007669"/>
    <property type="project" value="UniProtKB-ARBA"/>
</dbReference>
<feature type="domain" description="C2H2-type" evidence="9">
    <location>
        <begin position="790"/>
        <end position="817"/>
    </location>
</feature>
<organism evidence="10 11">
    <name type="scientific">Acanthochromis polyacanthus</name>
    <name type="common">spiny chromis</name>
    <dbReference type="NCBI Taxonomy" id="80966"/>
    <lineage>
        <taxon>Eukaryota</taxon>
        <taxon>Metazoa</taxon>
        <taxon>Chordata</taxon>
        <taxon>Craniata</taxon>
        <taxon>Vertebrata</taxon>
        <taxon>Euteleostomi</taxon>
        <taxon>Actinopterygii</taxon>
        <taxon>Neopterygii</taxon>
        <taxon>Teleostei</taxon>
        <taxon>Neoteleostei</taxon>
        <taxon>Acanthomorphata</taxon>
        <taxon>Ovalentaria</taxon>
        <taxon>Pomacentridae</taxon>
        <taxon>Acanthochromis</taxon>
    </lineage>
</organism>
<dbReference type="AlphaFoldDB" id="A0A3Q1I1E1"/>
<dbReference type="STRING" id="80966.ENSAPOP00000033510"/>
<keyword evidence="3 7" id="KW-0863">Zinc-finger</keyword>
<dbReference type="GO" id="GO:0000981">
    <property type="term" value="F:DNA-binding transcription factor activity, RNA polymerase II-specific"/>
    <property type="evidence" value="ECO:0007669"/>
    <property type="project" value="TreeGrafter"/>
</dbReference>
<dbReference type="Gene3D" id="1.10.10.60">
    <property type="entry name" value="Homeodomain-like"/>
    <property type="match status" value="1"/>
</dbReference>
<evidence type="ECO:0000256" key="3">
    <source>
        <dbReference type="ARBA" id="ARBA00022771"/>
    </source>
</evidence>
<dbReference type="InterPro" id="IPR036236">
    <property type="entry name" value="Znf_C2H2_sf"/>
</dbReference>
<dbReference type="GeneTree" id="ENSGT01150000286939"/>
<evidence type="ECO:0000256" key="4">
    <source>
        <dbReference type="ARBA" id="ARBA00022833"/>
    </source>
</evidence>
<reference evidence="10" key="1">
    <citation type="submission" date="2025-08" db="UniProtKB">
        <authorList>
            <consortium name="Ensembl"/>
        </authorList>
    </citation>
    <scope>IDENTIFICATION</scope>
</reference>
<feature type="domain" description="C2H2-type" evidence="9">
    <location>
        <begin position="736"/>
        <end position="763"/>
    </location>
</feature>
<dbReference type="Proteomes" id="UP000257200">
    <property type="component" value="Unplaced"/>
</dbReference>
<dbReference type="GO" id="GO:0000977">
    <property type="term" value="F:RNA polymerase II transcription regulatory region sequence-specific DNA binding"/>
    <property type="evidence" value="ECO:0007669"/>
    <property type="project" value="TreeGrafter"/>
</dbReference>
<feature type="domain" description="C2H2-type" evidence="9">
    <location>
        <begin position="681"/>
        <end position="708"/>
    </location>
</feature>
<proteinExistence type="predicted"/>
<evidence type="ECO:0000256" key="5">
    <source>
        <dbReference type="ARBA" id="ARBA00023015"/>
    </source>
</evidence>
<evidence type="ECO:0000256" key="6">
    <source>
        <dbReference type="ARBA" id="ARBA00023163"/>
    </source>
</evidence>
<dbReference type="InterPro" id="IPR013087">
    <property type="entry name" value="Znf_C2H2_type"/>
</dbReference>
<dbReference type="PANTHER" id="PTHR24379:SF127">
    <property type="entry name" value="BLOODY FINGERS-RELATED"/>
    <property type="match status" value="1"/>
</dbReference>
<feature type="domain" description="C2H2-type" evidence="9">
    <location>
        <begin position="708"/>
        <end position="735"/>
    </location>
</feature>
<keyword evidence="6" id="KW-0804">Transcription</keyword>
<dbReference type="Gene3D" id="3.30.160.60">
    <property type="entry name" value="Classic Zinc Finger"/>
    <property type="match status" value="9"/>
</dbReference>
<dbReference type="Ensembl" id="ENSAPOT00000034567.1">
    <property type="protein sequence ID" value="ENSAPOP00000033510.1"/>
    <property type="gene ID" value="ENSAPOG00000022111.1"/>
</dbReference>
<keyword evidence="1" id="KW-0479">Metal-binding</keyword>
<dbReference type="PANTHER" id="PTHR24379">
    <property type="entry name" value="KRAB AND ZINC FINGER DOMAIN-CONTAINING"/>
    <property type="match status" value="1"/>
</dbReference>
<feature type="domain" description="C2H2-type" evidence="9">
    <location>
        <begin position="762"/>
        <end position="789"/>
    </location>
</feature>
<sequence>MAARSKRWCRAEILFLITTLEDMDILKRLDGRKHNNGDLFKAVASKMVEEGFHQRDDHQIRNKWKLLKQEYNKARAHNNKSGSDASTFEFYEEMDRVLRNRPQANADIHGIELCFNDSQMSDKPISGCLPLSSLRLLVPPVQLLSAALWQIVKQGTVEHYGLLEEFISTMLETVPELLTDTETVQLLIGLRAKVVLELCRSDDFATPENIRPHLSRINAYITRQDEETSRFAVKASMTNFLKLVHTLVDDKHQRDVFYQKIFPTVFGDKYDSALQALMRKFLFNLQKLLPVPSLEQTSLWLSLSPPVLKECVDFVSQPEHLTTLIQHHKNHGHEVPQTLPSAGDDCILASLSYHLAKMDNDEGATAVKSESDRHRENSLGSAYEQDREENFKEIGSKVAMIEERNGQQLTDDLSDHQGASVEVILQPFDESDSNDDEDMDKKWFRHLKTHNRTSAKTKEPFSSENEPLNVAPQELISSDSCKRSSRMKTCSICRETFTCSADLTSHMRCHTDQNPYVCLHCGKDFDSYEDWETHEEGECSNQHPHVEKEYAQENSSSGTHKKNRKNSALLKATAQIQTAVAVTADSNHFIINACNFQSAATSFETVESETVAPQNSANGSLNTSRIIKCTMCEKNLSSIALMKSHYSKSHKVRGPYPCPLCKRTFVRLCELVRHRQNKKQYQCAACKKCFESPGQLNDHEKVHTATPRVCETCGKSFKSLRCLTLHQRKHKKRQPTVCSYCGKQFGEARFLKAHMVRHTGGYPCQLCGKKYNQKTYLKWHLLRHMGQEPYLCDTCGKGWPTAAQLKLHMVQHTEERPFKCDDCGASYKRGNHLVAHRQVKHMRLRPFKCDVCSKAFRLNGELKRHKMVHTGERPLRCPRCGKTFIKKYSLRVHREKACF</sequence>
<dbReference type="CDD" id="cd11657">
    <property type="entry name" value="TIN2_N"/>
    <property type="match status" value="1"/>
</dbReference>
<feature type="region of interest" description="Disordered" evidence="8">
    <location>
        <begin position="363"/>
        <end position="388"/>
    </location>
</feature>
<feature type="domain" description="C2H2-type" evidence="9">
    <location>
        <begin position="818"/>
        <end position="846"/>
    </location>
</feature>
<reference evidence="10" key="2">
    <citation type="submission" date="2025-09" db="UniProtKB">
        <authorList>
            <consortium name="Ensembl"/>
        </authorList>
    </citation>
    <scope>IDENTIFICATION</scope>
</reference>
<protein>
    <recommendedName>
        <fullName evidence="9">C2H2-type domain-containing protein</fullName>
    </recommendedName>
</protein>
<feature type="domain" description="C2H2-type" evidence="9">
    <location>
        <begin position="488"/>
        <end position="515"/>
    </location>
</feature>
<dbReference type="SMART" id="SM00355">
    <property type="entry name" value="ZnF_C2H2"/>
    <property type="match status" value="12"/>
</dbReference>
<feature type="domain" description="C2H2-type" evidence="9">
    <location>
        <begin position="516"/>
        <end position="544"/>
    </location>
</feature>
<keyword evidence="11" id="KW-1185">Reference proteome</keyword>
<evidence type="ECO:0000256" key="1">
    <source>
        <dbReference type="ARBA" id="ARBA00022723"/>
    </source>
</evidence>
<dbReference type="Pfam" id="PF00096">
    <property type="entry name" value="zf-C2H2"/>
    <property type="match status" value="6"/>
</dbReference>
<dbReference type="GO" id="GO:0045893">
    <property type="term" value="P:positive regulation of DNA-templated transcription"/>
    <property type="evidence" value="ECO:0007669"/>
    <property type="project" value="UniProtKB-ARBA"/>
</dbReference>
<evidence type="ECO:0000313" key="11">
    <source>
        <dbReference type="Proteomes" id="UP000257200"/>
    </source>
</evidence>
<keyword evidence="4" id="KW-0862">Zinc</keyword>